<dbReference type="EMBL" id="CP133621">
    <property type="protein sequence ID" value="WMV50084.1"/>
    <property type="molecule type" value="Genomic_DNA"/>
</dbReference>
<feature type="compositionally biased region" description="Polar residues" evidence="1">
    <location>
        <begin position="732"/>
        <end position="741"/>
    </location>
</feature>
<dbReference type="InterPro" id="IPR025558">
    <property type="entry name" value="DUF4283"/>
</dbReference>
<dbReference type="Pfam" id="PF14111">
    <property type="entry name" value="DUF4283"/>
    <property type="match status" value="1"/>
</dbReference>
<dbReference type="InterPro" id="IPR040256">
    <property type="entry name" value="At4g02000-like"/>
</dbReference>
<feature type="region of interest" description="Disordered" evidence="1">
    <location>
        <begin position="1"/>
        <end position="49"/>
    </location>
</feature>
<dbReference type="AlphaFoldDB" id="A0AAF0URS2"/>
<protein>
    <recommendedName>
        <fullName evidence="2">DUF4283 domain-containing protein</fullName>
    </recommendedName>
</protein>
<feature type="domain" description="DUF4283" evidence="2">
    <location>
        <begin position="303"/>
        <end position="386"/>
    </location>
</feature>
<feature type="compositionally biased region" description="Polar residues" evidence="1">
    <location>
        <begin position="682"/>
        <end position="712"/>
    </location>
</feature>
<gene>
    <name evidence="3" type="ORF">MTR67_043469</name>
</gene>
<name>A0AAF0URS2_SOLVR</name>
<feature type="compositionally biased region" description="Basic residues" evidence="1">
    <location>
        <begin position="744"/>
        <end position="760"/>
    </location>
</feature>
<dbReference type="PANTHER" id="PTHR31286">
    <property type="entry name" value="GLYCINE-RICH CELL WALL STRUCTURAL PROTEIN 1.8-LIKE"/>
    <property type="match status" value="1"/>
</dbReference>
<sequence>MTAMQSHPKRSPARRTTFLSEERLEPVRITGILNHEKKQEREHTPNHMREPMQLAQEQLSLKETSDVNGSRQMQGDGNASPHQTQEAQHTITKEITRAPQEQYYGNGGKAVWKVKDKINSNENTMQQSKEYGGTQPTSTIKETAGKSSNFAPNNYDLHFPPYNNSHSSQNVHEKGHLFVQNREKEQPENNIQKGPDIDYRIPPPIKVSSNFDIHRTTHQRNNQNSPKQTQNKTPVNNPSTRNVTHQIPDPAPPTVTQSLATRLRANQIKNDTPLDITSPIITTRQGYPSITFHEEDFMLKMQGRCKYTLVGKYSNAMPKMEVIRRSFIAQTQLTGGVKIVHFNSRHIYIDLDNEADHIAVWTKQKMFIAGHLMKLQVWTPTFKPAEETPILPIWITLPELPWHCYYMDILTPLLSPIGKALYLYSATMQKTRGSVAKVRVQIDITKERPQHVWLGFSEKDPSLGKWQIIEFEDVPPYCLYCKYQGHIIGECPLKERDEEFKKRKNEEAGKKGQEKQLNQTLKGNQQLEDNKAKTLSNRQTNTGGSTEEYTMQKEEQWQTRTRRKNKTQRQIQAPGKKQIPQVQVQQARTPHDQQALQKSGMNSVTPVIEIEESGDQISAPLSPVICVVEHCVDNESPTPVIPFVVADEVVGRRMDVKEKTSNMQEGEPMGRELSHVLHGNQTTDLRTDPQASATTVSAVQQRQKQNVSLQVHNTRETDNQPKGAMAKDMGNKASSSKQVDTSKSKNKPSKKKREATKRKKGEQQHQENNPTDNHHEGLNPCKKFIMVDQVMDVVPLKAQYNTPTPGKPPDQTKITVRDEYEVEVSEEEIDEGTLPVNAQDDDDEVSELLIKAFSPNKDSEFDKEL</sequence>
<feature type="region of interest" description="Disordered" evidence="1">
    <location>
        <begin position="182"/>
        <end position="255"/>
    </location>
</feature>
<reference evidence="3" key="1">
    <citation type="submission" date="2023-08" db="EMBL/GenBank/DDBJ databases">
        <title>A de novo genome assembly of Solanum verrucosum Schlechtendal, a Mexican diploid species geographically isolated from the other diploid A-genome species in potato relatives.</title>
        <authorList>
            <person name="Hosaka K."/>
        </authorList>
    </citation>
    <scope>NUCLEOTIDE SEQUENCE</scope>
    <source>
        <tissue evidence="3">Young leaves</tissue>
    </source>
</reference>
<keyword evidence="4" id="KW-1185">Reference proteome</keyword>
<evidence type="ECO:0000256" key="1">
    <source>
        <dbReference type="SAM" id="MobiDB-lite"/>
    </source>
</evidence>
<feature type="region of interest" description="Disordered" evidence="1">
    <location>
        <begin position="523"/>
        <end position="581"/>
    </location>
</feature>
<dbReference type="Proteomes" id="UP001234989">
    <property type="component" value="Chromosome 10"/>
</dbReference>
<proteinExistence type="predicted"/>
<feature type="region of interest" description="Disordered" evidence="1">
    <location>
        <begin position="682"/>
        <end position="779"/>
    </location>
</feature>
<organism evidence="3 4">
    <name type="scientific">Solanum verrucosum</name>
    <dbReference type="NCBI Taxonomy" id="315347"/>
    <lineage>
        <taxon>Eukaryota</taxon>
        <taxon>Viridiplantae</taxon>
        <taxon>Streptophyta</taxon>
        <taxon>Embryophyta</taxon>
        <taxon>Tracheophyta</taxon>
        <taxon>Spermatophyta</taxon>
        <taxon>Magnoliopsida</taxon>
        <taxon>eudicotyledons</taxon>
        <taxon>Gunneridae</taxon>
        <taxon>Pentapetalae</taxon>
        <taxon>asterids</taxon>
        <taxon>lamiids</taxon>
        <taxon>Solanales</taxon>
        <taxon>Solanaceae</taxon>
        <taxon>Solanoideae</taxon>
        <taxon>Solaneae</taxon>
        <taxon>Solanum</taxon>
    </lineage>
</organism>
<evidence type="ECO:0000313" key="4">
    <source>
        <dbReference type="Proteomes" id="UP001234989"/>
    </source>
</evidence>
<accession>A0AAF0URS2</accession>
<evidence type="ECO:0000259" key="2">
    <source>
        <dbReference type="Pfam" id="PF14111"/>
    </source>
</evidence>
<dbReference type="PANTHER" id="PTHR31286:SF177">
    <property type="entry name" value="ENDONUCLEASE_EXONUCLEASE_PHOSPHATASE"/>
    <property type="match status" value="1"/>
</dbReference>
<feature type="compositionally biased region" description="Polar residues" evidence="1">
    <location>
        <begin position="523"/>
        <end position="549"/>
    </location>
</feature>
<feature type="compositionally biased region" description="Polar residues" evidence="1">
    <location>
        <begin position="219"/>
        <end position="245"/>
    </location>
</feature>
<evidence type="ECO:0000313" key="3">
    <source>
        <dbReference type="EMBL" id="WMV50084.1"/>
    </source>
</evidence>
<feature type="region of interest" description="Disordered" evidence="1">
    <location>
        <begin position="62"/>
        <end position="89"/>
    </location>
</feature>
<feature type="compositionally biased region" description="Basic and acidic residues" evidence="1">
    <location>
        <begin position="34"/>
        <end position="49"/>
    </location>
</feature>